<dbReference type="AlphaFoldDB" id="A0A9P9EGR6"/>
<feature type="compositionally biased region" description="Polar residues" evidence="1">
    <location>
        <begin position="72"/>
        <end position="91"/>
    </location>
</feature>
<feature type="compositionally biased region" description="Polar residues" evidence="1">
    <location>
        <begin position="210"/>
        <end position="219"/>
    </location>
</feature>
<sequence length="749" mass="83199">MLTYPDKHRFEQVRAHWETVERESDSATGMASRKDKQTVQQPQTASVDATSGGSKFRRKLSYGLSFISNPLSQRKITNRRQQSDNQSTKVTTPRFDPVNGVLSGTQNLPVTTNHVLSQQQRRGSLLQPLHQAVINMEVTNDRDATPRPPLPRSRTMSMIPRPRFSGSFGSAGDVRLASPSSTTPTPPVNRSACKTPSKIPSPSPPRDASCLSTPRQYTRQHTIQETKLIAAGAAFGVKSAQSPSKSSIRSYATPTPIHSPDFQRPNFMMPRKIASQQTRIPESSGVQWSGKKENRTNANSDSRVTSQVPGNEWRRSSLVPQPIATTRRSFGPGSALNAGKQVARASPSAETPRLSSKTSAQTPLTAKRVSNENKSGTLAPVDTNCHSNGGSIPQARLIGPVNPPSSYQVEQLSNRLDLTRTSTEKDFYKMLIKTPSRRSGESKSPRPQAGSRHEVRLPRSSTFHAMRRSPETPPPVPPIPAKYKTSSQPNLHPMAFNAHPPLAIVEEATSGPNTSECFDWYYPSGTAQSSPFITDPEDNDVVDSQEESPPHMRGNFLFANSNTVKPQVHDWHKGDNNTDDLVKLQVRDYMPPLWWAGRFQTRFDQWRAEAMRSELSATYVMEGPLNQFRVGQDRAVVCAIFIQLRLLCATEQAVDGLWAFEYKYPQHHQLLGSMTQPPPISRKQNENTNPKQGTIGRAVRKLTPRKSSFVNLLKGKGWNKTDDQKTTSEYNEQDVLSSTTQRPSSDSDY</sequence>
<evidence type="ECO:0000313" key="2">
    <source>
        <dbReference type="EMBL" id="KAH7139254.1"/>
    </source>
</evidence>
<protein>
    <submittedName>
        <fullName evidence="2">Uncharacterized protein</fullName>
    </submittedName>
</protein>
<evidence type="ECO:0000256" key="1">
    <source>
        <dbReference type="SAM" id="MobiDB-lite"/>
    </source>
</evidence>
<dbReference type="EMBL" id="JAGMWT010000001">
    <property type="protein sequence ID" value="KAH7139254.1"/>
    <property type="molecule type" value="Genomic_DNA"/>
</dbReference>
<feature type="compositionally biased region" description="Polar residues" evidence="1">
    <location>
        <begin position="353"/>
        <end position="364"/>
    </location>
</feature>
<feature type="compositionally biased region" description="Polar residues" evidence="1">
    <location>
        <begin position="296"/>
        <end position="309"/>
    </location>
</feature>
<comment type="caution">
    <text evidence="2">The sequence shown here is derived from an EMBL/GenBank/DDBJ whole genome shotgun (WGS) entry which is preliminary data.</text>
</comment>
<name>A0A9P9EGR6_9PLEO</name>
<feature type="region of interest" description="Disordered" evidence="1">
    <location>
        <begin position="673"/>
        <end position="749"/>
    </location>
</feature>
<accession>A0A9P9EGR6</accession>
<feature type="region of interest" description="Disordered" evidence="1">
    <location>
        <begin position="19"/>
        <end position="54"/>
    </location>
</feature>
<dbReference type="OrthoDB" id="3557758at2759"/>
<feature type="compositionally biased region" description="Pro residues" evidence="1">
    <location>
        <begin position="471"/>
        <end position="480"/>
    </location>
</feature>
<organism evidence="2 3">
    <name type="scientific">Dendryphion nanum</name>
    <dbReference type="NCBI Taxonomy" id="256645"/>
    <lineage>
        <taxon>Eukaryota</taxon>
        <taxon>Fungi</taxon>
        <taxon>Dikarya</taxon>
        <taxon>Ascomycota</taxon>
        <taxon>Pezizomycotina</taxon>
        <taxon>Dothideomycetes</taxon>
        <taxon>Pleosporomycetidae</taxon>
        <taxon>Pleosporales</taxon>
        <taxon>Torulaceae</taxon>
        <taxon>Dendryphion</taxon>
    </lineage>
</organism>
<gene>
    <name evidence="2" type="ORF">B0J11DRAFT_422146</name>
</gene>
<feature type="compositionally biased region" description="Polar residues" evidence="1">
    <location>
        <begin position="239"/>
        <end position="253"/>
    </location>
</feature>
<feature type="region of interest" description="Disordered" evidence="1">
    <location>
        <begin position="239"/>
        <end position="311"/>
    </location>
</feature>
<feature type="compositionally biased region" description="Polar residues" evidence="1">
    <location>
        <begin position="404"/>
        <end position="421"/>
    </location>
</feature>
<feature type="region of interest" description="Disordered" evidence="1">
    <location>
        <begin position="72"/>
        <end position="106"/>
    </location>
</feature>
<feature type="compositionally biased region" description="Polar residues" evidence="1">
    <location>
        <begin position="274"/>
        <end position="287"/>
    </location>
</feature>
<evidence type="ECO:0000313" key="3">
    <source>
        <dbReference type="Proteomes" id="UP000700596"/>
    </source>
</evidence>
<feature type="region of interest" description="Disordered" evidence="1">
    <location>
        <begin position="136"/>
        <end position="219"/>
    </location>
</feature>
<feature type="compositionally biased region" description="Polar residues" evidence="1">
    <location>
        <begin position="727"/>
        <end position="749"/>
    </location>
</feature>
<feature type="compositionally biased region" description="Polar residues" evidence="1">
    <location>
        <begin position="38"/>
        <end position="53"/>
    </location>
</feature>
<proteinExistence type="predicted"/>
<reference evidence="2" key="1">
    <citation type="journal article" date="2021" name="Nat. Commun.">
        <title>Genetic determinants of endophytism in the Arabidopsis root mycobiome.</title>
        <authorList>
            <person name="Mesny F."/>
            <person name="Miyauchi S."/>
            <person name="Thiergart T."/>
            <person name="Pickel B."/>
            <person name="Atanasova L."/>
            <person name="Karlsson M."/>
            <person name="Huettel B."/>
            <person name="Barry K.W."/>
            <person name="Haridas S."/>
            <person name="Chen C."/>
            <person name="Bauer D."/>
            <person name="Andreopoulos W."/>
            <person name="Pangilinan J."/>
            <person name="LaButti K."/>
            <person name="Riley R."/>
            <person name="Lipzen A."/>
            <person name="Clum A."/>
            <person name="Drula E."/>
            <person name="Henrissat B."/>
            <person name="Kohler A."/>
            <person name="Grigoriev I.V."/>
            <person name="Martin F.M."/>
            <person name="Hacquard S."/>
        </authorList>
    </citation>
    <scope>NUCLEOTIDE SEQUENCE</scope>
    <source>
        <strain evidence="2">MPI-CAGE-CH-0243</strain>
    </source>
</reference>
<dbReference type="Proteomes" id="UP000700596">
    <property type="component" value="Unassembled WGS sequence"/>
</dbReference>
<keyword evidence="3" id="KW-1185">Reference proteome</keyword>
<feature type="region of interest" description="Disordered" evidence="1">
    <location>
        <begin position="324"/>
        <end position="487"/>
    </location>
</feature>